<dbReference type="PROSITE" id="PS50835">
    <property type="entry name" value="IG_LIKE"/>
    <property type="match status" value="1"/>
</dbReference>
<evidence type="ECO:0000256" key="8">
    <source>
        <dbReference type="ARBA" id="ARBA00023157"/>
    </source>
</evidence>
<dbReference type="FunFam" id="2.60.40.10:FF:000193">
    <property type="entry name" value="Myelin protein zero-like 1 like"/>
    <property type="match status" value="1"/>
</dbReference>
<evidence type="ECO:0000256" key="1">
    <source>
        <dbReference type="ARBA" id="ARBA00004479"/>
    </source>
</evidence>
<dbReference type="PANTHER" id="PTHR13869:SF20">
    <property type="entry name" value="MYELIN PROTEIN ZERO-LIKE PROTEIN 3"/>
    <property type="match status" value="1"/>
</dbReference>
<evidence type="ECO:0000256" key="13">
    <source>
        <dbReference type="ARBA" id="ARBA00058349"/>
    </source>
</evidence>
<accession>A0A6P8NHG0</accession>
<evidence type="ECO:0000256" key="11">
    <source>
        <dbReference type="ARBA" id="ARBA00029587"/>
    </source>
</evidence>
<organism evidence="17 18">
    <name type="scientific">Geotrypetes seraphini</name>
    <name type="common">Gaboon caecilian</name>
    <name type="synonym">Caecilia seraphini</name>
    <dbReference type="NCBI Taxonomy" id="260995"/>
    <lineage>
        <taxon>Eukaryota</taxon>
        <taxon>Metazoa</taxon>
        <taxon>Chordata</taxon>
        <taxon>Craniata</taxon>
        <taxon>Vertebrata</taxon>
        <taxon>Euteleostomi</taxon>
        <taxon>Amphibia</taxon>
        <taxon>Gymnophiona</taxon>
        <taxon>Geotrypetes</taxon>
    </lineage>
</organism>
<dbReference type="InParanoid" id="A0A6P8NHG0"/>
<comment type="subcellular location">
    <subcellularLocation>
        <location evidence="1">Membrane</location>
        <topology evidence="1">Single-pass type I membrane protein</topology>
    </subcellularLocation>
</comment>
<keyword evidence="10" id="KW-0393">Immunoglobulin domain</keyword>
<dbReference type="InterPro" id="IPR007110">
    <property type="entry name" value="Ig-like_dom"/>
</dbReference>
<keyword evidence="8" id="KW-1015">Disulfide bond</keyword>
<dbReference type="OrthoDB" id="8916449at2759"/>
<evidence type="ECO:0000256" key="12">
    <source>
        <dbReference type="ARBA" id="ARBA00032781"/>
    </source>
</evidence>
<dbReference type="SMART" id="SM00406">
    <property type="entry name" value="IGv"/>
    <property type="match status" value="1"/>
</dbReference>
<feature type="signal peptide" evidence="15">
    <location>
        <begin position="1"/>
        <end position="25"/>
    </location>
</feature>
<evidence type="ECO:0000313" key="18">
    <source>
        <dbReference type="RefSeq" id="XP_033775312.1"/>
    </source>
</evidence>
<dbReference type="InterPro" id="IPR013106">
    <property type="entry name" value="Ig_V-set"/>
</dbReference>
<dbReference type="PANTHER" id="PTHR13869">
    <property type="entry name" value="MYELIN P0 RELATED"/>
    <property type="match status" value="1"/>
</dbReference>
<evidence type="ECO:0000256" key="6">
    <source>
        <dbReference type="ARBA" id="ARBA00022989"/>
    </source>
</evidence>
<dbReference type="Proteomes" id="UP000515159">
    <property type="component" value="Chromosome 13"/>
</dbReference>
<protein>
    <recommendedName>
        <fullName evidence="3">Myelin protein P0</fullName>
    </recommendedName>
    <alternativeName>
        <fullName evidence="12">Myelin peripheral protein</fullName>
    </alternativeName>
    <alternativeName>
        <fullName evidence="11">Myelin protein zero</fullName>
    </alternativeName>
</protein>
<keyword evidence="17" id="KW-1185">Reference proteome</keyword>
<keyword evidence="9" id="KW-0325">Glycoprotein</keyword>
<dbReference type="PRINTS" id="PR00213">
    <property type="entry name" value="MYELINP0"/>
</dbReference>
<comment type="similarity">
    <text evidence="2">Belongs to the myelin P0 protein family.</text>
</comment>
<feature type="chain" id="PRO_5027715516" description="Myelin protein P0" evidence="15">
    <location>
        <begin position="26"/>
        <end position="240"/>
    </location>
</feature>
<evidence type="ECO:0000256" key="3">
    <source>
        <dbReference type="ARBA" id="ARBA00020871"/>
    </source>
</evidence>
<dbReference type="InterPro" id="IPR003599">
    <property type="entry name" value="Ig_sub"/>
</dbReference>
<feature type="domain" description="Ig-like" evidence="16">
    <location>
        <begin position="39"/>
        <end position="142"/>
    </location>
</feature>
<name>A0A6P8NHG0_GEOSA</name>
<dbReference type="GeneID" id="117347910"/>
<proteinExistence type="inferred from homology"/>
<evidence type="ECO:0000313" key="17">
    <source>
        <dbReference type="Proteomes" id="UP000515159"/>
    </source>
</evidence>
<evidence type="ECO:0000256" key="2">
    <source>
        <dbReference type="ARBA" id="ARBA00007180"/>
    </source>
</evidence>
<sequence length="240" mass="26723">MASGTDMDRKLFGLLLLCGFSRVFCIEVQVDSEVKGIVGQLVKLRCNFWSSSPISEHLTVDWTYKPQHGGPTQNILHYQSKPFPIAGGTFGNRLTWEGDINLSDASIAIGDLTLGDNGTFTCSVKNPPDVQGDLLPTMLTVTEKVVPFQLSTATLLSIMVFAPSVLVVVLLLLRMQRKRRRSSKKYSIEIINETNRHRKMTCMERIYECCAKCAEDSDEEYDNFGKSASNITIVRKASCS</sequence>
<dbReference type="KEGG" id="gsh:117347910"/>
<dbReference type="FunCoup" id="A0A6P8NHG0">
    <property type="interactions" value="148"/>
</dbReference>
<evidence type="ECO:0000256" key="5">
    <source>
        <dbReference type="ARBA" id="ARBA00022729"/>
    </source>
</evidence>
<evidence type="ECO:0000256" key="10">
    <source>
        <dbReference type="ARBA" id="ARBA00023319"/>
    </source>
</evidence>
<evidence type="ECO:0000256" key="9">
    <source>
        <dbReference type="ARBA" id="ARBA00023180"/>
    </source>
</evidence>
<keyword evidence="5 15" id="KW-0732">Signal</keyword>
<dbReference type="RefSeq" id="XP_033775312.1">
    <property type="nucleotide sequence ID" value="XM_033919421.1"/>
</dbReference>
<evidence type="ECO:0000259" key="16">
    <source>
        <dbReference type="PROSITE" id="PS50835"/>
    </source>
</evidence>
<dbReference type="SUPFAM" id="SSF48726">
    <property type="entry name" value="Immunoglobulin"/>
    <property type="match status" value="1"/>
</dbReference>
<comment type="function">
    <text evidence="13">Creation of an extracellular membrane face which guides the wrapping process and ultimately compacts adjacent lamellae.</text>
</comment>
<evidence type="ECO:0000256" key="7">
    <source>
        <dbReference type="ARBA" id="ARBA00023136"/>
    </source>
</evidence>
<dbReference type="InterPro" id="IPR013783">
    <property type="entry name" value="Ig-like_fold"/>
</dbReference>
<keyword evidence="4 14" id="KW-0812">Transmembrane</keyword>
<gene>
    <name evidence="18" type="primary">MPZL3</name>
</gene>
<dbReference type="Gene3D" id="2.60.40.10">
    <property type="entry name" value="Immunoglobulins"/>
    <property type="match status" value="1"/>
</dbReference>
<keyword evidence="7 14" id="KW-0472">Membrane</keyword>
<feature type="transmembrane region" description="Helical" evidence="14">
    <location>
        <begin position="153"/>
        <end position="173"/>
    </location>
</feature>
<dbReference type="AlphaFoldDB" id="A0A6P8NHG0"/>
<dbReference type="Pfam" id="PF07686">
    <property type="entry name" value="V-set"/>
    <property type="match status" value="1"/>
</dbReference>
<evidence type="ECO:0000256" key="14">
    <source>
        <dbReference type="SAM" id="Phobius"/>
    </source>
</evidence>
<dbReference type="SMART" id="SM00409">
    <property type="entry name" value="IG"/>
    <property type="match status" value="1"/>
</dbReference>
<evidence type="ECO:0000256" key="15">
    <source>
        <dbReference type="SAM" id="SignalP"/>
    </source>
</evidence>
<dbReference type="InterPro" id="IPR000920">
    <property type="entry name" value="Myelin_P0-rel"/>
</dbReference>
<reference evidence="18" key="1">
    <citation type="submission" date="2025-08" db="UniProtKB">
        <authorList>
            <consortium name="RefSeq"/>
        </authorList>
    </citation>
    <scope>IDENTIFICATION</scope>
</reference>
<dbReference type="CTD" id="196264"/>
<dbReference type="GO" id="GO:0005886">
    <property type="term" value="C:plasma membrane"/>
    <property type="evidence" value="ECO:0007669"/>
    <property type="project" value="TreeGrafter"/>
</dbReference>
<evidence type="ECO:0000256" key="4">
    <source>
        <dbReference type="ARBA" id="ARBA00022692"/>
    </source>
</evidence>
<keyword evidence="6 14" id="KW-1133">Transmembrane helix</keyword>
<dbReference type="InterPro" id="IPR036179">
    <property type="entry name" value="Ig-like_dom_sf"/>
</dbReference>